<dbReference type="GO" id="GO:0046961">
    <property type="term" value="F:proton-transporting ATPase activity, rotational mechanism"/>
    <property type="evidence" value="ECO:0007669"/>
    <property type="project" value="InterPro"/>
</dbReference>
<dbReference type="InterPro" id="IPR038495">
    <property type="entry name" value="ATPase_E_C"/>
</dbReference>
<proteinExistence type="inferred from homology"/>
<dbReference type="STRING" id="1528.SAMN04488579_102257"/>
<dbReference type="EMBL" id="FNOU01000002">
    <property type="protein sequence ID" value="SDX46824.1"/>
    <property type="molecule type" value="Genomic_DNA"/>
</dbReference>
<organism evidence="5 6">
    <name type="scientific">Eubacterium barkeri</name>
    <name type="common">Clostridium barkeri</name>
    <dbReference type="NCBI Taxonomy" id="1528"/>
    <lineage>
        <taxon>Bacteria</taxon>
        <taxon>Bacillati</taxon>
        <taxon>Bacillota</taxon>
        <taxon>Clostridia</taxon>
        <taxon>Eubacteriales</taxon>
        <taxon>Eubacteriaceae</taxon>
        <taxon>Eubacterium</taxon>
    </lineage>
</organism>
<dbReference type="RefSeq" id="WP_090243092.1">
    <property type="nucleotide sequence ID" value="NZ_FNOU01000002.1"/>
</dbReference>
<evidence type="ECO:0000256" key="2">
    <source>
        <dbReference type="ARBA" id="ARBA00022448"/>
    </source>
</evidence>
<dbReference type="GO" id="GO:0033178">
    <property type="term" value="C:proton-transporting two-sector ATPase complex, catalytic domain"/>
    <property type="evidence" value="ECO:0007669"/>
    <property type="project" value="InterPro"/>
</dbReference>
<dbReference type="OrthoDB" id="1769715at2"/>
<name>A0A1H3BZK1_EUBBA</name>
<feature type="coiled-coil region" evidence="4">
    <location>
        <begin position="31"/>
        <end position="58"/>
    </location>
</feature>
<comment type="similarity">
    <text evidence="1">Belongs to the V-ATPase E subunit family.</text>
</comment>
<keyword evidence="4" id="KW-0175">Coiled coil</keyword>
<gene>
    <name evidence="5" type="ORF">SAMN04488579_102257</name>
</gene>
<evidence type="ECO:0000256" key="1">
    <source>
        <dbReference type="ARBA" id="ARBA00005901"/>
    </source>
</evidence>
<dbReference type="Proteomes" id="UP000199652">
    <property type="component" value="Unassembled WGS sequence"/>
</dbReference>
<evidence type="ECO:0000313" key="6">
    <source>
        <dbReference type="Proteomes" id="UP000199652"/>
    </source>
</evidence>
<dbReference type="Gene3D" id="3.30.2320.30">
    <property type="entry name" value="ATP synthase, E subunit, C-terminal"/>
    <property type="match status" value="1"/>
</dbReference>
<dbReference type="InterPro" id="IPR002842">
    <property type="entry name" value="ATPase_V1_Esu"/>
</dbReference>
<evidence type="ECO:0000256" key="4">
    <source>
        <dbReference type="SAM" id="Coils"/>
    </source>
</evidence>
<sequence length="208" mass="24133">MISVEQKLSVFTQYLLKKQRETGKEIIDAAKEKKAAAIEAAEERLKNEKRNIEERNYHVIFRDKNKIIAQGKNVSKNNLLEQRSIILEDFKQTIWNEARDYIGTPIYNAYLEKCLKKVPGIFGNRKELILFCIPEDRKIIQDLAAQCLPDYNLSFEDTPKSVIGGIIVRDVDNRINCDFSMANLVRDNNKYVGMKLSEIMDKQVMNNE</sequence>
<accession>A0A1H3BZK1</accession>
<protein>
    <submittedName>
        <fullName evidence="5">H+-ATPase subunit E/Vma4</fullName>
    </submittedName>
</protein>
<evidence type="ECO:0000256" key="3">
    <source>
        <dbReference type="ARBA" id="ARBA00023065"/>
    </source>
</evidence>
<keyword evidence="2" id="KW-0813">Transport</keyword>
<dbReference type="SUPFAM" id="SSF160527">
    <property type="entry name" value="V-type ATPase subunit E-like"/>
    <property type="match status" value="1"/>
</dbReference>
<keyword evidence="3" id="KW-0406">Ion transport</keyword>
<keyword evidence="6" id="KW-1185">Reference proteome</keyword>
<dbReference type="Pfam" id="PF01991">
    <property type="entry name" value="vATP-synt_E"/>
    <property type="match status" value="1"/>
</dbReference>
<evidence type="ECO:0000313" key="5">
    <source>
        <dbReference type="EMBL" id="SDX46824.1"/>
    </source>
</evidence>
<dbReference type="AlphaFoldDB" id="A0A1H3BZK1"/>
<reference evidence="6" key="1">
    <citation type="submission" date="2016-10" db="EMBL/GenBank/DDBJ databases">
        <authorList>
            <person name="Varghese N."/>
            <person name="Submissions S."/>
        </authorList>
    </citation>
    <scope>NUCLEOTIDE SEQUENCE [LARGE SCALE GENOMIC DNA]</scope>
    <source>
        <strain evidence="6">VPI 5359</strain>
    </source>
</reference>